<dbReference type="AlphaFoldDB" id="A0A8W8KV60"/>
<proteinExistence type="predicted"/>
<dbReference type="InterPro" id="IPR013083">
    <property type="entry name" value="Znf_RING/FYVE/PHD"/>
</dbReference>
<dbReference type="Pfam" id="PF13445">
    <property type="entry name" value="zf-RING_UBOX"/>
    <property type="match status" value="1"/>
</dbReference>
<dbReference type="EnsemblMetazoa" id="G25399.7">
    <property type="protein sequence ID" value="G25399.7:cds"/>
    <property type="gene ID" value="G25399"/>
</dbReference>
<dbReference type="CDD" id="cd16584">
    <property type="entry name" value="RING-HC_TRIM56_C-V"/>
    <property type="match status" value="1"/>
</dbReference>
<dbReference type="PANTHER" id="PTHR25462:SF296">
    <property type="entry name" value="MEIOTIC P26, ISOFORM F"/>
    <property type="match status" value="1"/>
</dbReference>
<keyword evidence="3" id="KW-0862">Zinc</keyword>
<dbReference type="EnsemblMetazoa" id="G25399.5">
    <property type="protein sequence ID" value="G25399.5:cds"/>
    <property type="gene ID" value="G25399"/>
</dbReference>
<accession>A0A8W8KV60</accession>
<dbReference type="SUPFAM" id="SSF57850">
    <property type="entry name" value="RING/U-box"/>
    <property type="match status" value="1"/>
</dbReference>
<evidence type="ECO:0000313" key="7">
    <source>
        <dbReference type="EnsemblMetazoa" id="G25399.2:cds"/>
    </source>
</evidence>
<dbReference type="EnsemblMetazoa" id="G25399.2">
    <property type="protein sequence ID" value="G25399.2:cds"/>
    <property type="gene ID" value="G25399"/>
</dbReference>
<dbReference type="InterPro" id="IPR017907">
    <property type="entry name" value="Znf_RING_CS"/>
</dbReference>
<dbReference type="Proteomes" id="UP000005408">
    <property type="component" value="Unassembled WGS sequence"/>
</dbReference>
<evidence type="ECO:0000256" key="4">
    <source>
        <dbReference type="PROSITE-ProRule" id="PRU00175"/>
    </source>
</evidence>
<dbReference type="PROSITE" id="PS50089">
    <property type="entry name" value="ZF_RING_2"/>
    <property type="match status" value="1"/>
</dbReference>
<dbReference type="PANTHER" id="PTHR25462">
    <property type="entry name" value="BONUS, ISOFORM C-RELATED"/>
    <property type="match status" value="1"/>
</dbReference>
<dbReference type="EnsemblMetazoa" id="G25399.6">
    <property type="protein sequence ID" value="G25399.6:cds"/>
    <property type="gene ID" value="G25399"/>
</dbReference>
<dbReference type="Gene3D" id="3.30.40.10">
    <property type="entry name" value="Zinc/RING finger domain, C3HC4 (zinc finger)"/>
    <property type="match status" value="1"/>
</dbReference>
<feature type="compositionally biased region" description="Low complexity" evidence="5">
    <location>
        <begin position="144"/>
        <end position="154"/>
    </location>
</feature>
<sequence>METTVIQTNDNGRQCSICLDSFRCPKILPCKHTFCKRCVLGYQREYESDDEFRCPLCRELIALPQNGVEGFCDNYFVRDIFPEKVCDVCNVEEDKVDDCGYCDKYLCSFCASDHVCKRLYKRSKKRDPHGLGLFGDSDSDSSSDSDFSLYSSSSDSDDDKVPLELRKHGPITLVRTCFKTAADRTSEEECVSSIFSVSTDTLAYLTFAGFLCRYVDIHSGSVVSEKPIEEGATDLCGSGDGTILSLIQNCSLVKKTTNNTTDDKSFIPIRNCDPLKICAISNDRFLVLGIGKKSSVVGQIIGMDGKILDKFNLNIEYYPHSVAINRSSNVICISYAEINFVDVRGIDGHLIKRYSGCPLEQIEEEFQPLSVAAFADDGFLVLNSITKTLHNISSLGEFKGLVIYENCESPCSIHVDKSDQIWIGDSEDGTLKSFRVDAYLNVFPDTKKYEKENSNAEERRLGTSRRFDRNLLSFRDRRMHRKLMKSRRHWHFLDDEVDLSDRDFNNFV</sequence>
<keyword evidence="1" id="KW-0479">Metal-binding</keyword>
<dbReference type="InterPro" id="IPR011042">
    <property type="entry name" value="6-blade_b-propeller_TolB-like"/>
</dbReference>
<name>A0A8W8KV60_MAGGI</name>
<evidence type="ECO:0000256" key="5">
    <source>
        <dbReference type="SAM" id="MobiDB-lite"/>
    </source>
</evidence>
<dbReference type="EnsemblMetazoa" id="G25399.4">
    <property type="protein sequence ID" value="G25399.4:cds"/>
    <property type="gene ID" value="G25399"/>
</dbReference>
<dbReference type="EnsemblMetazoa" id="G25399.8">
    <property type="protein sequence ID" value="G25399.8:cds"/>
    <property type="gene ID" value="G25399"/>
</dbReference>
<dbReference type="InterPro" id="IPR001841">
    <property type="entry name" value="Znf_RING"/>
</dbReference>
<organism evidence="7 8">
    <name type="scientific">Magallana gigas</name>
    <name type="common">Pacific oyster</name>
    <name type="synonym">Crassostrea gigas</name>
    <dbReference type="NCBI Taxonomy" id="29159"/>
    <lineage>
        <taxon>Eukaryota</taxon>
        <taxon>Metazoa</taxon>
        <taxon>Spiralia</taxon>
        <taxon>Lophotrochozoa</taxon>
        <taxon>Mollusca</taxon>
        <taxon>Bivalvia</taxon>
        <taxon>Autobranchia</taxon>
        <taxon>Pteriomorphia</taxon>
        <taxon>Ostreida</taxon>
        <taxon>Ostreoidea</taxon>
        <taxon>Ostreidae</taxon>
        <taxon>Magallana</taxon>
    </lineage>
</organism>
<evidence type="ECO:0000256" key="3">
    <source>
        <dbReference type="ARBA" id="ARBA00022833"/>
    </source>
</evidence>
<dbReference type="SMART" id="SM00184">
    <property type="entry name" value="RING"/>
    <property type="match status" value="1"/>
</dbReference>
<keyword evidence="2 4" id="KW-0863">Zinc-finger</keyword>
<evidence type="ECO:0000256" key="2">
    <source>
        <dbReference type="ARBA" id="ARBA00022771"/>
    </source>
</evidence>
<evidence type="ECO:0000256" key="1">
    <source>
        <dbReference type="ARBA" id="ARBA00022723"/>
    </source>
</evidence>
<feature type="domain" description="RING-type" evidence="6">
    <location>
        <begin position="15"/>
        <end position="58"/>
    </location>
</feature>
<dbReference type="PROSITE" id="PS00518">
    <property type="entry name" value="ZF_RING_1"/>
    <property type="match status" value="1"/>
</dbReference>
<feature type="region of interest" description="Disordered" evidence="5">
    <location>
        <begin position="136"/>
        <end position="162"/>
    </location>
</feature>
<dbReference type="EnsemblMetazoa" id="G25399.1">
    <property type="protein sequence ID" value="G25399.1:cds"/>
    <property type="gene ID" value="G25399"/>
</dbReference>
<reference evidence="7" key="1">
    <citation type="submission" date="2022-08" db="UniProtKB">
        <authorList>
            <consortium name="EnsemblMetazoa"/>
        </authorList>
    </citation>
    <scope>IDENTIFICATION</scope>
    <source>
        <strain evidence="7">05x7-T-G4-1.051#20</strain>
    </source>
</reference>
<evidence type="ECO:0000313" key="8">
    <source>
        <dbReference type="Proteomes" id="UP000005408"/>
    </source>
</evidence>
<dbReference type="InterPro" id="IPR047153">
    <property type="entry name" value="TRIM45/56/19-like"/>
</dbReference>
<dbReference type="Gene3D" id="2.120.10.30">
    <property type="entry name" value="TolB, C-terminal domain"/>
    <property type="match status" value="1"/>
</dbReference>
<dbReference type="SUPFAM" id="SSF101898">
    <property type="entry name" value="NHL repeat"/>
    <property type="match status" value="1"/>
</dbReference>
<protein>
    <recommendedName>
        <fullName evidence="6">RING-type domain-containing protein</fullName>
    </recommendedName>
</protein>
<dbReference type="GO" id="GO:0008270">
    <property type="term" value="F:zinc ion binding"/>
    <property type="evidence" value="ECO:0007669"/>
    <property type="project" value="UniProtKB-KW"/>
</dbReference>
<dbReference type="InterPro" id="IPR027370">
    <property type="entry name" value="Znf-RING_euk"/>
</dbReference>
<evidence type="ECO:0000259" key="6">
    <source>
        <dbReference type="PROSITE" id="PS50089"/>
    </source>
</evidence>
<keyword evidence="8" id="KW-1185">Reference proteome</keyword>